<feature type="compositionally biased region" description="Pro residues" evidence="2">
    <location>
        <begin position="104"/>
        <end position="125"/>
    </location>
</feature>
<dbReference type="InterPro" id="IPR052169">
    <property type="entry name" value="CW_Biosynth-Accessory"/>
</dbReference>
<feature type="domain" description="Capsule synthesis protein CapA" evidence="3">
    <location>
        <begin position="252"/>
        <end position="490"/>
    </location>
</feature>
<dbReference type="SMART" id="SM00854">
    <property type="entry name" value="PGA_cap"/>
    <property type="match status" value="1"/>
</dbReference>
<dbReference type="RefSeq" id="WP_193869999.1">
    <property type="nucleotide sequence ID" value="NZ_JADEWU010000034.1"/>
</dbReference>
<sequence>MSDHKTIALAKAGDATAIAILINQALQPKGVTAKATRQDHHLSVVLESSQVPNAQACVRVVHNGLMRLDAACIGSVTISAFRRGQKKVAWTQTLVLREFVSSPQPSPVRPPIPPKPQPQPQPRPQKTPQLKVSLPKVSSPKLHISVPKVVFPNPQISVSKPWLIAGSVSLMVLPLSGFLVNQNHQQITAILTGIPQNISTNFLKIPSLSLAVEPVSTPSPVHQTATLKTLNQVSQLTLTTLQNPINPDLQLTIRAVGDIIPGTNYPYHKLSSNKKALFADVKPELKGDIVFGNFESTLTKYPYSAKAIGRGLVFAFRTPPEYTTLLKDAGFNILNVANNHSFDFFEAGFKDTVQNIQKTGIKPVGEKGKIVYHEVKGVKVAFIGFSNYDAHNNLSNIEAGKKLVKQAQKNADFVVISFHGGAEGTGALNVKNKTEYFYGENRGNLVLFSHSMIDAGADLILGHGPHVARALELYKGKLIAYSLGNFMGYRTLSTSGELGYSLILEAKVNPQGDFISGKIIPVQLDSQGVPNLDNQSKSIKLIRNLIQQDFPKTPLKIDDEGKISIKKP</sequence>
<evidence type="ECO:0000256" key="1">
    <source>
        <dbReference type="ARBA" id="ARBA00005662"/>
    </source>
</evidence>
<feature type="region of interest" description="Disordered" evidence="2">
    <location>
        <begin position="101"/>
        <end position="133"/>
    </location>
</feature>
<evidence type="ECO:0000256" key="2">
    <source>
        <dbReference type="SAM" id="MobiDB-lite"/>
    </source>
</evidence>
<reference evidence="4 5" key="1">
    <citation type="submission" date="2020-10" db="EMBL/GenBank/DDBJ databases">
        <authorList>
            <person name="Castelo-Branco R."/>
            <person name="Eusebio N."/>
            <person name="Adriana R."/>
            <person name="Vieira A."/>
            <person name="Brugerolle De Fraissinette N."/>
            <person name="Rezende De Castro R."/>
            <person name="Schneider M.P."/>
            <person name="Vasconcelos V."/>
            <person name="Leao P.N."/>
        </authorList>
    </citation>
    <scope>NUCLEOTIDE SEQUENCE [LARGE SCALE GENOMIC DNA]</scope>
    <source>
        <strain evidence="4 5">LEGE 06226</strain>
    </source>
</reference>
<dbReference type="InterPro" id="IPR019079">
    <property type="entry name" value="Capsule_synth_CapA"/>
</dbReference>
<dbReference type="SUPFAM" id="SSF56300">
    <property type="entry name" value="Metallo-dependent phosphatases"/>
    <property type="match status" value="1"/>
</dbReference>
<dbReference type="Gene3D" id="3.60.21.10">
    <property type="match status" value="1"/>
</dbReference>
<proteinExistence type="inferred from homology"/>
<dbReference type="PANTHER" id="PTHR33393:SF11">
    <property type="entry name" value="POLYGLUTAMINE SYNTHESIS ACCESSORY PROTEIN RV0574C-RELATED"/>
    <property type="match status" value="1"/>
</dbReference>
<comment type="caution">
    <text evidence="4">The sequence shown here is derived from an EMBL/GenBank/DDBJ whole genome shotgun (WGS) entry which is preliminary data.</text>
</comment>
<comment type="similarity">
    <text evidence="1">Belongs to the CapA family.</text>
</comment>
<organism evidence="4 5">
    <name type="scientific">Planktothrix mougeotii LEGE 06226</name>
    <dbReference type="NCBI Taxonomy" id="1828728"/>
    <lineage>
        <taxon>Bacteria</taxon>
        <taxon>Bacillati</taxon>
        <taxon>Cyanobacteriota</taxon>
        <taxon>Cyanophyceae</taxon>
        <taxon>Oscillatoriophycideae</taxon>
        <taxon>Oscillatoriales</taxon>
        <taxon>Microcoleaceae</taxon>
        <taxon>Planktothrix</taxon>
    </lineage>
</organism>
<dbReference type="InterPro" id="IPR029052">
    <property type="entry name" value="Metallo-depent_PP-like"/>
</dbReference>
<dbReference type="Pfam" id="PF09587">
    <property type="entry name" value="PGA_cap"/>
    <property type="match status" value="1"/>
</dbReference>
<gene>
    <name evidence="4" type="ORF">IQ236_15090</name>
</gene>
<name>A0ABR9UDJ3_9CYAN</name>
<dbReference type="Proteomes" id="UP000640725">
    <property type="component" value="Unassembled WGS sequence"/>
</dbReference>
<protein>
    <submittedName>
        <fullName evidence="4">CapA family protein</fullName>
    </submittedName>
</protein>
<dbReference type="EMBL" id="JADEWU010000034">
    <property type="protein sequence ID" value="MBE9144533.1"/>
    <property type="molecule type" value="Genomic_DNA"/>
</dbReference>
<accession>A0ABR9UDJ3</accession>
<keyword evidence="5" id="KW-1185">Reference proteome</keyword>
<evidence type="ECO:0000259" key="3">
    <source>
        <dbReference type="SMART" id="SM00854"/>
    </source>
</evidence>
<dbReference type="CDD" id="cd07381">
    <property type="entry name" value="MPP_CapA"/>
    <property type="match status" value="1"/>
</dbReference>
<evidence type="ECO:0000313" key="4">
    <source>
        <dbReference type="EMBL" id="MBE9144533.1"/>
    </source>
</evidence>
<dbReference type="PANTHER" id="PTHR33393">
    <property type="entry name" value="POLYGLUTAMINE SYNTHESIS ACCESSORY PROTEIN RV0574C-RELATED"/>
    <property type="match status" value="1"/>
</dbReference>
<evidence type="ECO:0000313" key="5">
    <source>
        <dbReference type="Proteomes" id="UP000640725"/>
    </source>
</evidence>